<evidence type="ECO:0000313" key="2">
    <source>
        <dbReference type="Proteomes" id="UP000238034"/>
    </source>
</evidence>
<keyword evidence="2" id="KW-1185">Reference proteome</keyword>
<proteinExistence type="predicted"/>
<evidence type="ECO:0008006" key="3">
    <source>
        <dbReference type="Google" id="ProtNLM"/>
    </source>
</evidence>
<reference evidence="1 2" key="1">
    <citation type="submission" date="2018-03" db="EMBL/GenBank/DDBJ databases">
        <title>Genomic Encyclopedia of Type Strains, Phase III (KMG-III): the genomes of soil and plant-associated and newly described type strains.</title>
        <authorList>
            <person name="Whitman W."/>
        </authorList>
    </citation>
    <scope>NUCLEOTIDE SEQUENCE [LARGE SCALE GENOMIC DNA]</scope>
    <source>
        <strain evidence="1 2">CGMCC 1.9313</strain>
    </source>
</reference>
<name>A0A2T0U0X8_9SPHI</name>
<evidence type="ECO:0000313" key="1">
    <source>
        <dbReference type="EMBL" id="PRY51498.1"/>
    </source>
</evidence>
<sequence length="253" mass="29634">MKNQQLQPKYKFYATLLDAFHYYLHSEAEDAFAEFINKINRVPFSSEKAEKGTAFNDLVDLVAAGKLSDAINDGLVVPQVVRKVEVYTYKHKDRQGNPWSFDFKQHLVHQFAARYENAVPQLLTEGYFETSKGTVLLYGYIDELEGDVVSDIKTTTKYEFPKFLYNYQHIVYPFTLNQQGIPVTQFVYDVTDFNNTYREDYIYNPERDLKRLHSHVVHLIDFLEINRHLITDKKVFAMDIEEEEPVPVPEPVE</sequence>
<dbReference type="OrthoDB" id="943289at2"/>
<dbReference type="EMBL" id="PVTH01000007">
    <property type="protein sequence ID" value="PRY51498.1"/>
    <property type="molecule type" value="Genomic_DNA"/>
</dbReference>
<protein>
    <recommendedName>
        <fullName evidence="3">PD-(D/E)XK nuclease superfamily protein</fullName>
    </recommendedName>
</protein>
<dbReference type="RefSeq" id="WP_106293800.1">
    <property type="nucleotide sequence ID" value="NZ_PVTH01000007.1"/>
</dbReference>
<dbReference type="AlphaFoldDB" id="A0A2T0U0X8"/>
<accession>A0A2T0U0X8</accession>
<comment type="caution">
    <text evidence="1">The sequence shown here is derived from an EMBL/GenBank/DDBJ whole genome shotgun (WGS) entry which is preliminary data.</text>
</comment>
<dbReference type="Proteomes" id="UP000238034">
    <property type="component" value="Unassembled WGS sequence"/>
</dbReference>
<organism evidence="1 2">
    <name type="scientific">Arcticibacter pallidicorallinus</name>
    <dbReference type="NCBI Taxonomy" id="1259464"/>
    <lineage>
        <taxon>Bacteria</taxon>
        <taxon>Pseudomonadati</taxon>
        <taxon>Bacteroidota</taxon>
        <taxon>Sphingobacteriia</taxon>
        <taxon>Sphingobacteriales</taxon>
        <taxon>Sphingobacteriaceae</taxon>
        <taxon>Arcticibacter</taxon>
    </lineage>
</organism>
<gene>
    <name evidence="1" type="ORF">B0I27_10783</name>
</gene>